<dbReference type="InterPro" id="IPR036188">
    <property type="entry name" value="FAD/NAD-bd_sf"/>
</dbReference>
<gene>
    <name evidence="9" type="ORF">niasHS_017693</name>
</gene>
<keyword evidence="3 6" id="KW-0285">Flavoprotein</keyword>
<dbReference type="InterPro" id="IPR012132">
    <property type="entry name" value="GMC_OxRdtase"/>
</dbReference>
<dbReference type="SUPFAM" id="SSF54373">
    <property type="entry name" value="FAD-linked reductases, C-terminal domain"/>
    <property type="match status" value="1"/>
</dbReference>
<evidence type="ECO:0000259" key="7">
    <source>
        <dbReference type="PROSITE" id="PS00623"/>
    </source>
</evidence>
<dbReference type="PIRSF" id="PIRSF000137">
    <property type="entry name" value="Alcohol_oxidase"/>
    <property type="match status" value="1"/>
</dbReference>
<feature type="binding site" evidence="5">
    <location>
        <position position="135"/>
    </location>
    <ligand>
        <name>FAD</name>
        <dbReference type="ChEBI" id="CHEBI:57692"/>
    </ligand>
</feature>
<feature type="binding site" evidence="5">
    <location>
        <begin position="143"/>
        <end position="146"/>
    </location>
    <ligand>
        <name>FAD</name>
        <dbReference type="ChEBI" id="CHEBI:57692"/>
    </ligand>
</feature>
<evidence type="ECO:0000256" key="2">
    <source>
        <dbReference type="ARBA" id="ARBA00010790"/>
    </source>
</evidence>
<dbReference type="Proteomes" id="UP001620645">
    <property type="component" value="Unassembled WGS sequence"/>
</dbReference>
<dbReference type="EMBL" id="JBICCN010000373">
    <property type="protein sequence ID" value="KAL3072719.1"/>
    <property type="molecule type" value="Genomic_DNA"/>
</dbReference>
<dbReference type="PANTHER" id="PTHR11552:SF147">
    <property type="entry name" value="CHOLINE DEHYDROGENASE, MITOCHONDRIAL"/>
    <property type="match status" value="1"/>
</dbReference>
<dbReference type="Pfam" id="PF05199">
    <property type="entry name" value="GMC_oxred_C"/>
    <property type="match status" value="1"/>
</dbReference>
<accession>A0ABD2HWJ7</accession>
<comment type="cofactor">
    <cofactor evidence="1 5">
        <name>FAD</name>
        <dbReference type="ChEBI" id="CHEBI:57692"/>
    </cofactor>
</comment>
<evidence type="ECO:0000313" key="10">
    <source>
        <dbReference type="Proteomes" id="UP001620645"/>
    </source>
</evidence>
<evidence type="ECO:0000256" key="4">
    <source>
        <dbReference type="ARBA" id="ARBA00022827"/>
    </source>
</evidence>
<dbReference type="PANTHER" id="PTHR11552">
    <property type="entry name" value="GLUCOSE-METHANOL-CHOLINE GMC OXIDOREDUCTASE"/>
    <property type="match status" value="1"/>
</dbReference>
<dbReference type="InterPro" id="IPR007867">
    <property type="entry name" value="GMC_OxRtase_C"/>
</dbReference>
<proteinExistence type="inferred from homology"/>
<evidence type="ECO:0000259" key="8">
    <source>
        <dbReference type="PROSITE" id="PS00624"/>
    </source>
</evidence>
<protein>
    <recommendedName>
        <fullName evidence="7 8">Glucose-methanol-choline oxidoreductase N-terminal domain-containing protein</fullName>
    </recommendedName>
</protein>
<keyword evidence="4 5" id="KW-0274">FAD</keyword>
<organism evidence="9 10">
    <name type="scientific">Heterodera schachtii</name>
    <name type="common">Sugarbeet cyst nematode worm</name>
    <name type="synonym">Tylenchus schachtii</name>
    <dbReference type="NCBI Taxonomy" id="97005"/>
    <lineage>
        <taxon>Eukaryota</taxon>
        <taxon>Metazoa</taxon>
        <taxon>Ecdysozoa</taxon>
        <taxon>Nematoda</taxon>
        <taxon>Chromadorea</taxon>
        <taxon>Rhabditida</taxon>
        <taxon>Tylenchina</taxon>
        <taxon>Tylenchomorpha</taxon>
        <taxon>Tylenchoidea</taxon>
        <taxon>Heteroderidae</taxon>
        <taxon>Heteroderinae</taxon>
        <taxon>Heterodera</taxon>
    </lineage>
</organism>
<evidence type="ECO:0000256" key="3">
    <source>
        <dbReference type="ARBA" id="ARBA00022630"/>
    </source>
</evidence>
<keyword evidence="10" id="KW-1185">Reference proteome</keyword>
<comment type="similarity">
    <text evidence="2 6">Belongs to the GMC oxidoreductase family.</text>
</comment>
<dbReference type="Gene3D" id="3.30.560.10">
    <property type="entry name" value="Glucose Oxidase, domain 3"/>
    <property type="match status" value="1"/>
</dbReference>
<dbReference type="SUPFAM" id="SSF51905">
    <property type="entry name" value="FAD/NAD(P)-binding domain"/>
    <property type="match status" value="1"/>
</dbReference>
<feature type="domain" description="Glucose-methanol-choline oxidoreductase N-terminal" evidence="7">
    <location>
        <begin position="133"/>
        <end position="156"/>
    </location>
</feature>
<reference evidence="9 10" key="1">
    <citation type="submission" date="2024-10" db="EMBL/GenBank/DDBJ databases">
        <authorList>
            <person name="Kim D."/>
        </authorList>
    </citation>
    <scope>NUCLEOTIDE SEQUENCE [LARGE SCALE GENOMIC DNA]</scope>
    <source>
        <strain evidence="9">Taebaek</strain>
    </source>
</reference>
<dbReference type="Pfam" id="PF00732">
    <property type="entry name" value="GMC_oxred_N"/>
    <property type="match status" value="1"/>
</dbReference>
<dbReference type="InterPro" id="IPR000172">
    <property type="entry name" value="GMC_OxRdtase_N"/>
</dbReference>
<sequence>MRLRICGASPFIQNSILVSSLRYYTSNLYHNRSWREGFFKYGKFVRHLPEGVKPTHIVVGAGSAGCVLANRLTENPDNRVLLVEAGPQDNWWNWKIHMPAALMYNLCNDKYNWMYFTMPQENMNGRVLYWPRGRVWGGSSSLNAMVYIRGHPKDYDRWEREGAKGWAHKNCLPYFKKAQAHELAIGPDDPYRGHDGPLFVTQGKCEHPLHQAFLESGRQHWIGVTEDMNGYRQEGLGKMDMTIKDGRRWSASSAYLTNILDRPNLFTTAGVTCTSVLFNNRRAIGIEFIRYHRFMLTEEVDAYSREKIYCEDSVILCAGAINTPQLLMLSGVGPASHLKVHQIPVVQDMPGVGQNLQDHLELYVQQKCTKPITLYNKSTWRHPHRMVINGLQWFLTKKGLAATSHLESGGFARSSTEVSLSFYGHGLRVHLFEFTQFFWLIFKLLCLCLDHSHQSLPHIPFRIDHPDLQFHFLPSTVHEDGRQSPNCHAFQVHVGPMRTKSAGEITLQSKDPRTPPLMNPNYLSHEHDFVEFRRAVRLSRELFAQKAFDEFRGEELAPGKECQTDNQIDAFVRKHSASAYHPSCTCKMGPSSDPMAVVDPETLNVHGFENLKVVDASIMPSIISGNLNAPVIMMAEKAADLIAGKKPLPAEQPPLWSPLNPWKE</sequence>
<name>A0ABD2HWJ7_HETSC</name>
<evidence type="ECO:0000313" key="9">
    <source>
        <dbReference type="EMBL" id="KAL3072719.1"/>
    </source>
</evidence>
<evidence type="ECO:0000256" key="1">
    <source>
        <dbReference type="ARBA" id="ARBA00001974"/>
    </source>
</evidence>
<dbReference type="PROSITE" id="PS00623">
    <property type="entry name" value="GMC_OXRED_1"/>
    <property type="match status" value="1"/>
</dbReference>
<dbReference type="AlphaFoldDB" id="A0ABD2HWJ7"/>
<dbReference type="PROSITE" id="PS00624">
    <property type="entry name" value="GMC_OXRED_2"/>
    <property type="match status" value="1"/>
</dbReference>
<evidence type="ECO:0000256" key="5">
    <source>
        <dbReference type="PIRSR" id="PIRSR000137-2"/>
    </source>
</evidence>
<feature type="domain" description="Glucose-methanol-choline oxidoreductase N-terminal" evidence="8">
    <location>
        <begin position="319"/>
        <end position="333"/>
    </location>
</feature>
<evidence type="ECO:0000256" key="6">
    <source>
        <dbReference type="RuleBase" id="RU003968"/>
    </source>
</evidence>
<dbReference type="Gene3D" id="3.50.50.60">
    <property type="entry name" value="FAD/NAD(P)-binding domain"/>
    <property type="match status" value="1"/>
</dbReference>
<comment type="caution">
    <text evidence="9">The sequence shown here is derived from an EMBL/GenBank/DDBJ whole genome shotgun (WGS) entry which is preliminary data.</text>
</comment>